<dbReference type="EMBL" id="FPHB01000048">
    <property type="protein sequence ID" value="SFV60822.1"/>
    <property type="molecule type" value="Genomic_DNA"/>
</dbReference>
<keyword evidence="5 11" id="KW-0812">Transmembrane</keyword>
<dbReference type="InterPro" id="IPR038430">
    <property type="entry name" value="NDAH_ubi_oxred_su3_sf"/>
</dbReference>
<dbReference type="HAMAP" id="MF_01394">
    <property type="entry name" value="NDH1_NuoA"/>
    <property type="match status" value="1"/>
</dbReference>
<keyword evidence="9" id="KW-0520">NAD</keyword>
<dbReference type="GO" id="GO:0030964">
    <property type="term" value="C:NADH dehydrogenase complex"/>
    <property type="evidence" value="ECO:0007669"/>
    <property type="project" value="TreeGrafter"/>
</dbReference>
<keyword evidence="12" id="KW-0560">Oxidoreductase</keyword>
<dbReference type="GO" id="GO:0016651">
    <property type="term" value="F:oxidoreductase activity, acting on NAD(P)H"/>
    <property type="evidence" value="ECO:0007669"/>
    <property type="project" value="InterPro"/>
</dbReference>
<keyword evidence="7" id="KW-1278">Translocase</keyword>
<name>A0A1W1C539_9ZZZZ</name>
<evidence type="ECO:0000256" key="2">
    <source>
        <dbReference type="ARBA" id="ARBA00008472"/>
    </source>
</evidence>
<keyword evidence="12" id="KW-0830">Ubiquinone</keyword>
<gene>
    <name evidence="12" type="ORF">MNB_SM-7-806</name>
</gene>
<feature type="transmembrane region" description="Helical" evidence="11">
    <location>
        <begin position="95"/>
        <end position="118"/>
    </location>
</feature>
<dbReference type="PANTHER" id="PTHR11058:SF22">
    <property type="entry name" value="NADH-QUINONE OXIDOREDUCTASE SUBUNIT A"/>
    <property type="match status" value="1"/>
</dbReference>
<dbReference type="AlphaFoldDB" id="A0A1W1C539"/>
<feature type="transmembrane region" description="Helical" evidence="11">
    <location>
        <begin position="12"/>
        <end position="31"/>
    </location>
</feature>
<evidence type="ECO:0000256" key="5">
    <source>
        <dbReference type="ARBA" id="ARBA00022692"/>
    </source>
</evidence>
<comment type="similarity">
    <text evidence="2">Belongs to the complex I subunit 3 family.</text>
</comment>
<dbReference type="GO" id="GO:0008137">
    <property type="term" value="F:NADH dehydrogenase (ubiquinone) activity"/>
    <property type="evidence" value="ECO:0007669"/>
    <property type="project" value="InterPro"/>
</dbReference>
<keyword evidence="6" id="KW-0874">Quinone</keyword>
<evidence type="ECO:0000256" key="9">
    <source>
        <dbReference type="ARBA" id="ARBA00023027"/>
    </source>
</evidence>
<evidence type="ECO:0000256" key="3">
    <source>
        <dbReference type="ARBA" id="ARBA00022448"/>
    </source>
</evidence>
<protein>
    <submittedName>
        <fullName evidence="12">NADH ubiquinone oxidoreductase chain A</fullName>
        <ecNumber evidence="12">1.6.5.3</ecNumber>
    </submittedName>
</protein>
<evidence type="ECO:0000256" key="4">
    <source>
        <dbReference type="ARBA" id="ARBA00022475"/>
    </source>
</evidence>
<keyword evidence="4" id="KW-1003">Cell membrane</keyword>
<accession>A0A1W1C539</accession>
<keyword evidence="10 11" id="KW-0472">Membrane</keyword>
<evidence type="ECO:0000256" key="1">
    <source>
        <dbReference type="ARBA" id="ARBA00004141"/>
    </source>
</evidence>
<keyword evidence="3" id="KW-0813">Transport</keyword>
<dbReference type="EC" id="1.6.5.3" evidence="12"/>
<evidence type="ECO:0000256" key="7">
    <source>
        <dbReference type="ARBA" id="ARBA00022967"/>
    </source>
</evidence>
<sequence>MEHIITANPYFGVFVLFVITFGAFTATTLIARWASRSLAAKDTEKIKLSVYECGPEVTKQPNRLSPQFYLFALLFLLFDVEIVFMFPWAVDFKLLGWFGFTEMILFIILLAIGFVYAWKKGALEWHNIK</sequence>
<reference evidence="12" key="1">
    <citation type="submission" date="2016-10" db="EMBL/GenBank/DDBJ databases">
        <authorList>
            <person name="de Groot N.N."/>
        </authorList>
    </citation>
    <scope>NUCLEOTIDE SEQUENCE</scope>
</reference>
<dbReference type="GO" id="GO:0048038">
    <property type="term" value="F:quinone binding"/>
    <property type="evidence" value="ECO:0007669"/>
    <property type="project" value="UniProtKB-KW"/>
</dbReference>
<dbReference type="NCBIfam" id="NF006303">
    <property type="entry name" value="PRK08489.1"/>
    <property type="match status" value="1"/>
</dbReference>
<dbReference type="PANTHER" id="PTHR11058">
    <property type="entry name" value="NADH-UBIQUINONE OXIDOREDUCTASE CHAIN 3"/>
    <property type="match status" value="1"/>
</dbReference>
<dbReference type="Gene3D" id="1.20.58.1610">
    <property type="entry name" value="NADH:ubiquinone/plastoquinone oxidoreductase, chain 3"/>
    <property type="match status" value="1"/>
</dbReference>
<evidence type="ECO:0000256" key="10">
    <source>
        <dbReference type="ARBA" id="ARBA00023136"/>
    </source>
</evidence>
<keyword evidence="8 11" id="KW-1133">Transmembrane helix</keyword>
<evidence type="ECO:0000313" key="12">
    <source>
        <dbReference type="EMBL" id="SFV60822.1"/>
    </source>
</evidence>
<dbReference type="InterPro" id="IPR023043">
    <property type="entry name" value="NAD(P)H_OxRDtase_bac/plastid"/>
</dbReference>
<dbReference type="Pfam" id="PF00507">
    <property type="entry name" value="Oxidored_q4"/>
    <property type="match status" value="1"/>
</dbReference>
<feature type="transmembrane region" description="Helical" evidence="11">
    <location>
        <begin position="68"/>
        <end position="89"/>
    </location>
</feature>
<dbReference type="InterPro" id="IPR000440">
    <property type="entry name" value="NADH_UbQ/plastoQ_OxRdtase_su3"/>
</dbReference>
<evidence type="ECO:0000256" key="8">
    <source>
        <dbReference type="ARBA" id="ARBA00022989"/>
    </source>
</evidence>
<evidence type="ECO:0000256" key="11">
    <source>
        <dbReference type="SAM" id="Phobius"/>
    </source>
</evidence>
<organism evidence="12">
    <name type="scientific">hydrothermal vent metagenome</name>
    <dbReference type="NCBI Taxonomy" id="652676"/>
    <lineage>
        <taxon>unclassified sequences</taxon>
        <taxon>metagenomes</taxon>
        <taxon>ecological metagenomes</taxon>
    </lineage>
</organism>
<proteinExistence type="inferred from homology"/>
<comment type="subcellular location">
    <subcellularLocation>
        <location evidence="1">Membrane</location>
        <topology evidence="1">Multi-pass membrane protein</topology>
    </subcellularLocation>
</comment>
<evidence type="ECO:0000256" key="6">
    <source>
        <dbReference type="ARBA" id="ARBA00022719"/>
    </source>
</evidence>